<protein>
    <submittedName>
        <fullName evidence="2">Uncharacterized protein</fullName>
    </submittedName>
</protein>
<dbReference type="AlphaFoldDB" id="A0A0A8YQ06"/>
<name>A0A0A8YQ06_ARUDO</name>
<sequence length="92" mass="9368">MAGGKHSAKARLQARDAFGRFHRCSPRSDIGDDGPMGASSGYGGASSEDGGFSSEDGGSSAEVEVYGSTVECINLSSLTLGDDNGDDYGKAR</sequence>
<organism evidence="2">
    <name type="scientific">Arundo donax</name>
    <name type="common">Giant reed</name>
    <name type="synonym">Donax arundinaceus</name>
    <dbReference type="NCBI Taxonomy" id="35708"/>
    <lineage>
        <taxon>Eukaryota</taxon>
        <taxon>Viridiplantae</taxon>
        <taxon>Streptophyta</taxon>
        <taxon>Embryophyta</taxon>
        <taxon>Tracheophyta</taxon>
        <taxon>Spermatophyta</taxon>
        <taxon>Magnoliopsida</taxon>
        <taxon>Liliopsida</taxon>
        <taxon>Poales</taxon>
        <taxon>Poaceae</taxon>
        <taxon>PACMAD clade</taxon>
        <taxon>Arundinoideae</taxon>
        <taxon>Arundineae</taxon>
        <taxon>Arundo</taxon>
    </lineage>
</organism>
<feature type="region of interest" description="Disordered" evidence="1">
    <location>
        <begin position="23"/>
        <end position="63"/>
    </location>
</feature>
<proteinExistence type="predicted"/>
<reference evidence="2" key="1">
    <citation type="submission" date="2014-09" db="EMBL/GenBank/DDBJ databases">
        <authorList>
            <person name="Magalhaes I.L.F."/>
            <person name="Oliveira U."/>
            <person name="Santos F.R."/>
            <person name="Vidigal T.H.D.A."/>
            <person name="Brescovit A.D."/>
            <person name="Santos A.J."/>
        </authorList>
    </citation>
    <scope>NUCLEOTIDE SEQUENCE</scope>
    <source>
        <tissue evidence="2">Shoot tissue taken approximately 20 cm above the soil surface</tissue>
    </source>
</reference>
<evidence type="ECO:0000313" key="2">
    <source>
        <dbReference type="EMBL" id="JAD28401.1"/>
    </source>
</evidence>
<accession>A0A0A8YQ06</accession>
<evidence type="ECO:0000256" key="1">
    <source>
        <dbReference type="SAM" id="MobiDB-lite"/>
    </source>
</evidence>
<feature type="compositionally biased region" description="Low complexity" evidence="1">
    <location>
        <begin position="35"/>
        <end position="62"/>
    </location>
</feature>
<reference evidence="2" key="2">
    <citation type="journal article" date="2015" name="Data Brief">
        <title>Shoot transcriptome of the giant reed, Arundo donax.</title>
        <authorList>
            <person name="Barrero R.A."/>
            <person name="Guerrero F.D."/>
            <person name="Moolhuijzen P."/>
            <person name="Goolsby J.A."/>
            <person name="Tidwell J."/>
            <person name="Bellgard S.E."/>
            <person name="Bellgard M.I."/>
        </authorList>
    </citation>
    <scope>NUCLEOTIDE SEQUENCE</scope>
    <source>
        <tissue evidence="2">Shoot tissue taken approximately 20 cm above the soil surface</tissue>
    </source>
</reference>
<dbReference type="EMBL" id="GBRH01269494">
    <property type="protein sequence ID" value="JAD28401.1"/>
    <property type="molecule type" value="Transcribed_RNA"/>
</dbReference>